<dbReference type="PROSITE" id="PS00584">
    <property type="entry name" value="PFKB_KINASES_2"/>
    <property type="match status" value="1"/>
</dbReference>
<evidence type="ECO:0000259" key="3">
    <source>
        <dbReference type="Pfam" id="PF00294"/>
    </source>
</evidence>
<dbReference type="PANTHER" id="PTHR10584:SF157">
    <property type="entry name" value="SULFOFRUCTOSE KINASE"/>
    <property type="match status" value="1"/>
</dbReference>
<dbReference type="GO" id="GO:0016301">
    <property type="term" value="F:kinase activity"/>
    <property type="evidence" value="ECO:0007669"/>
    <property type="project" value="UniProtKB-KW"/>
</dbReference>
<name>A0A2V3UEH1_9HYPH</name>
<dbReference type="Proteomes" id="UP000248021">
    <property type="component" value="Unassembled WGS sequence"/>
</dbReference>
<dbReference type="GO" id="GO:0005829">
    <property type="term" value="C:cytosol"/>
    <property type="evidence" value="ECO:0007669"/>
    <property type="project" value="TreeGrafter"/>
</dbReference>
<keyword evidence="1" id="KW-0808">Transferase</keyword>
<dbReference type="InterPro" id="IPR011611">
    <property type="entry name" value="PfkB_dom"/>
</dbReference>
<dbReference type="InterPro" id="IPR029056">
    <property type="entry name" value="Ribokinase-like"/>
</dbReference>
<dbReference type="OrthoDB" id="9795789at2"/>
<evidence type="ECO:0000256" key="2">
    <source>
        <dbReference type="ARBA" id="ARBA00022777"/>
    </source>
</evidence>
<protein>
    <submittedName>
        <fullName evidence="4">Sulfofructose kinase</fullName>
    </submittedName>
</protein>
<evidence type="ECO:0000256" key="1">
    <source>
        <dbReference type="ARBA" id="ARBA00022679"/>
    </source>
</evidence>
<dbReference type="PANTHER" id="PTHR10584">
    <property type="entry name" value="SUGAR KINASE"/>
    <property type="match status" value="1"/>
</dbReference>
<keyword evidence="2 4" id="KW-0418">Kinase</keyword>
<dbReference type="InterPro" id="IPR002173">
    <property type="entry name" value="Carboh/pur_kinase_PfkB_CS"/>
</dbReference>
<evidence type="ECO:0000313" key="4">
    <source>
        <dbReference type="EMBL" id="PXW63374.1"/>
    </source>
</evidence>
<proteinExistence type="predicted"/>
<organism evidence="4 5">
    <name type="scientific">Chelatococcus asaccharovorans</name>
    <dbReference type="NCBI Taxonomy" id="28210"/>
    <lineage>
        <taxon>Bacteria</taxon>
        <taxon>Pseudomonadati</taxon>
        <taxon>Pseudomonadota</taxon>
        <taxon>Alphaproteobacteria</taxon>
        <taxon>Hyphomicrobiales</taxon>
        <taxon>Chelatococcaceae</taxon>
        <taxon>Chelatococcus</taxon>
    </lineage>
</organism>
<dbReference type="Gene3D" id="3.40.1190.20">
    <property type="match status" value="1"/>
</dbReference>
<accession>A0A2V3UEH1</accession>
<gene>
    <name evidence="4" type="ORF">C7450_102289</name>
</gene>
<evidence type="ECO:0000313" key="5">
    <source>
        <dbReference type="Proteomes" id="UP000248021"/>
    </source>
</evidence>
<comment type="caution">
    <text evidence="4">The sequence shown here is derived from an EMBL/GenBank/DDBJ whole genome shotgun (WGS) entry which is preliminary data.</text>
</comment>
<sequence length="321" mass="33775">MDDPCVIALQSRYTSVMMDTFASPPRPARIVCVGTTTMDFIFGLDSFPVGPLKFRAKSFHAVGGGNAGTAAVAIQRLGGEAHLMARVGDDPIGRQALDELRSRGINTDLMMVHPGAKTTLASIMIDGAGERQIVSYTDPNLPTTVANVDLPAGTDALLADARWSNGALHMMRRARAAGVPTVLDGDIPVIPDELLALSCIAAFSRQALAENTGSPEVEEGLRRLARRTPGVPVVTDGAKGLYWLEHGQLRHMPAFKVDVRDTLGAGDVFHGALALAIGRGEDVAQALRFGSAAAAVKVTRFGGREGCPDADEVERLLAGAA</sequence>
<reference evidence="4 5" key="1">
    <citation type="submission" date="2018-05" db="EMBL/GenBank/DDBJ databases">
        <title>Genomic Encyclopedia of Type Strains, Phase IV (KMG-IV): sequencing the most valuable type-strain genomes for metagenomic binning, comparative biology and taxonomic classification.</title>
        <authorList>
            <person name="Goeker M."/>
        </authorList>
    </citation>
    <scope>NUCLEOTIDE SEQUENCE [LARGE SCALE GENOMIC DNA]</scope>
    <source>
        <strain evidence="4 5">DSM 6462</strain>
    </source>
</reference>
<feature type="domain" description="Carbohydrate kinase PfkB" evidence="3">
    <location>
        <begin position="29"/>
        <end position="308"/>
    </location>
</feature>
<dbReference type="SUPFAM" id="SSF53613">
    <property type="entry name" value="Ribokinase-like"/>
    <property type="match status" value="1"/>
</dbReference>
<keyword evidence="5" id="KW-1185">Reference proteome</keyword>
<dbReference type="Pfam" id="PF00294">
    <property type="entry name" value="PfkB"/>
    <property type="match status" value="1"/>
</dbReference>
<dbReference type="EMBL" id="QJJK01000002">
    <property type="protein sequence ID" value="PXW63374.1"/>
    <property type="molecule type" value="Genomic_DNA"/>
</dbReference>
<dbReference type="AlphaFoldDB" id="A0A2V3UEH1"/>